<comment type="similarity">
    <text evidence="1 6">Belongs to the glycosyl hydrolase 43 family.</text>
</comment>
<dbReference type="Pfam" id="PF01738">
    <property type="entry name" value="DLH"/>
    <property type="match status" value="1"/>
</dbReference>
<feature type="chain" id="PRO_5045761720" evidence="7">
    <location>
        <begin position="20"/>
        <end position="577"/>
    </location>
</feature>
<evidence type="ECO:0000313" key="10">
    <source>
        <dbReference type="EMBL" id="MBK3517095.1"/>
    </source>
</evidence>
<dbReference type="SUPFAM" id="SSF75005">
    <property type="entry name" value="Arabinanase/levansucrase/invertase"/>
    <property type="match status" value="1"/>
</dbReference>
<evidence type="ECO:0000256" key="7">
    <source>
        <dbReference type="SAM" id="SignalP"/>
    </source>
</evidence>
<dbReference type="Pfam" id="PF20434">
    <property type="entry name" value="BD-FAE"/>
    <property type="match status" value="1"/>
</dbReference>
<keyword evidence="2" id="KW-0858">Xylan degradation</keyword>
<reference evidence="10 11" key="1">
    <citation type="submission" date="2021-01" db="EMBL/GenBank/DDBJ databases">
        <title>Carboxyliciviraga sp.nov., isolated from coastal sediments.</title>
        <authorList>
            <person name="Lu D."/>
            <person name="Zhang T."/>
        </authorList>
    </citation>
    <scope>NUCLEOTIDE SEQUENCE [LARGE SCALE GENOMIC DNA]</scope>
    <source>
        <strain evidence="10 11">N1Y132</strain>
    </source>
</reference>
<keyword evidence="4" id="KW-0119">Carbohydrate metabolism</keyword>
<dbReference type="EMBL" id="JAENRR010000012">
    <property type="protein sequence ID" value="MBK3517095.1"/>
    <property type="molecule type" value="Genomic_DNA"/>
</dbReference>
<evidence type="ECO:0000256" key="1">
    <source>
        <dbReference type="ARBA" id="ARBA00009865"/>
    </source>
</evidence>
<keyword evidence="7" id="KW-0732">Signal</keyword>
<dbReference type="SUPFAM" id="SSF53474">
    <property type="entry name" value="alpha/beta-Hydrolases"/>
    <property type="match status" value="1"/>
</dbReference>
<organism evidence="10 11">
    <name type="scientific">Carboxylicivirga marina</name>
    <dbReference type="NCBI Taxonomy" id="2800988"/>
    <lineage>
        <taxon>Bacteria</taxon>
        <taxon>Pseudomonadati</taxon>
        <taxon>Bacteroidota</taxon>
        <taxon>Bacteroidia</taxon>
        <taxon>Marinilabiliales</taxon>
        <taxon>Marinilabiliaceae</taxon>
        <taxon>Carboxylicivirga</taxon>
    </lineage>
</organism>
<keyword evidence="2" id="KW-0624">Polysaccharide degradation</keyword>
<dbReference type="InterPro" id="IPR029058">
    <property type="entry name" value="AB_hydrolase_fold"/>
</dbReference>
<feature type="signal peptide" evidence="7">
    <location>
        <begin position="1"/>
        <end position="19"/>
    </location>
</feature>
<dbReference type="InterPro" id="IPR002925">
    <property type="entry name" value="Dienelactn_hydro"/>
</dbReference>
<sequence length="577" mass="64976">MKNIVIISLLILFTGNAIAQTKPDTIVVYKTVGDVELSMHFFFPENHQMNDAKPVIVLFHGGGWNGGGPEHFYGQCEYLSSRGLVTASAQYRTKKSNGTTPAECVKDGKSAMRWIYTNASAYGIDKDRIVAGGGSAGGHVAAATATVKGFNEAGEDTSVSCQPKALVLFNPVANNGPGGYGYDRVKPYYKEFSPYHNLSETAPPTLIMLGTKDKLFNPELAKAYQARMEELGQRCDLILYDGQEHAFFNKDKNEEMHYQTMIDADKFLISLGFLAGEPATLQSFTEVEFQKEENPFVKHLYTADPSAHVFNDRLYVYTSHDEDTATYFNMLDWHVFSSENMKDWTDHGAVMSLDDIAWADKWAWAPDCVERDGKYYFYYPVERTKIGVAISNSPTGPFVDQLGKPLIDNTGQLEHIGIEPIDPSVLIEKGQAYMYFGCREPKVVKLKKNMMTLKGDVQDLKIKGIENDKEHFGGFYGEAPWVFKRRDTFYLLYSNGWGKTSTLVYATSKKPMGPFTFQGEVMDVVSSWTSHGSIVEFKGKWYVFYHNMDLSNNNYRRSICFDELTFGENGKINKLKL</sequence>
<evidence type="ECO:0000313" key="11">
    <source>
        <dbReference type="Proteomes" id="UP000605676"/>
    </source>
</evidence>
<feature type="domain" description="Dienelactone hydrolase" evidence="8">
    <location>
        <begin position="193"/>
        <end position="259"/>
    </location>
</feature>
<dbReference type="RefSeq" id="WP_200464324.1">
    <property type="nucleotide sequence ID" value="NZ_JAENRR010000012.1"/>
</dbReference>
<evidence type="ECO:0000256" key="6">
    <source>
        <dbReference type="RuleBase" id="RU361187"/>
    </source>
</evidence>
<evidence type="ECO:0000256" key="5">
    <source>
        <dbReference type="ARBA" id="ARBA00023295"/>
    </source>
</evidence>
<feature type="domain" description="BD-FAE-like" evidence="9">
    <location>
        <begin position="42"/>
        <end position="151"/>
    </location>
</feature>
<dbReference type="PANTHER" id="PTHR43772">
    <property type="entry name" value="ENDO-1,4-BETA-XYLANASE"/>
    <property type="match status" value="1"/>
</dbReference>
<accession>A0ABS1HHZ6</accession>
<keyword evidence="11" id="KW-1185">Reference proteome</keyword>
<dbReference type="Gene3D" id="2.115.10.20">
    <property type="entry name" value="Glycosyl hydrolase domain, family 43"/>
    <property type="match status" value="1"/>
</dbReference>
<dbReference type="PANTHER" id="PTHR43772:SF2">
    <property type="entry name" value="PUTATIVE (AFU_ORTHOLOGUE AFUA_2G04480)-RELATED"/>
    <property type="match status" value="1"/>
</dbReference>
<evidence type="ECO:0000259" key="8">
    <source>
        <dbReference type="Pfam" id="PF01738"/>
    </source>
</evidence>
<dbReference type="CDD" id="cd08990">
    <property type="entry name" value="GH43_AXH_like"/>
    <property type="match status" value="1"/>
</dbReference>
<evidence type="ECO:0000256" key="2">
    <source>
        <dbReference type="ARBA" id="ARBA00022651"/>
    </source>
</evidence>
<dbReference type="InterPro" id="IPR052176">
    <property type="entry name" value="Glycosyl_Hydrlase_43_Enz"/>
</dbReference>
<proteinExistence type="inferred from homology"/>
<protein>
    <submittedName>
        <fullName evidence="10">Family 43 glycosylhydrolase</fullName>
    </submittedName>
</protein>
<dbReference type="Proteomes" id="UP000605676">
    <property type="component" value="Unassembled WGS sequence"/>
</dbReference>
<keyword evidence="3 6" id="KW-0378">Hydrolase</keyword>
<dbReference type="Pfam" id="PF04616">
    <property type="entry name" value="Glyco_hydro_43"/>
    <property type="match status" value="1"/>
</dbReference>
<gene>
    <name evidence="10" type="ORF">JIV24_07050</name>
</gene>
<evidence type="ECO:0000256" key="3">
    <source>
        <dbReference type="ARBA" id="ARBA00022801"/>
    </source>
</evidence>
<evidence type="ECO:0000259" key="9">
    <source>
        <dbReference type="Pfam" id="PF20434"/>
    </source>
</evidence>
<evidence type="ECO:0000256" key="4">
    <source>
        <dbReference type="ARBA" id="ARBA00023277"/>
    </source>
</evidence>
<comment type="caution">
    <text evidence="10">The sequence shown here is derived from an EMBL/GenBank/DDBJ whole genome shotgun (WGS) entry which is preliminary data.</text>
</comment>
<keyword evidence="5 6" id="KW-0326">Glycosidase</keyword>
<dbReference type="Gene3D" id="3.40.50.1820">
    <property type="entry name" value="alpha/beta hydrolase"/>
    <property type="match status" value="1"/>
</dbReference>
<dbReference type="InterPro" id="IPR049492">
    <property type="entry name" value="BD-FAE-like_dom"/>
</dbReference>
<dbReference type="InterPro" id="IPR023296">
    <property type="entry name" value="Glyco_hydro_beta-prop_sf"/>
</dbReference>
<dbReference type="InterPro" id="IPR006710">
    <property type="entry name" value="Glyco_hydro_43"/>
</dbReference>
<name>A0ABS1HHZ6_9BACT</name>